<proteinExistence type="predicted"/>
<dbReference type="AlphaFoldDB" id="A0A1F8F4P9"/>
<comment type="caution">
    <text evidence="1">The sequence shown here is derived from an EMBL/GenBank/DDBJ whole genome shotgun (WGS) entry which is preliminary data.</text>
</comment>
<evidence type="ECO:0000313" key="2">
    <source>
        <dbReference type="Proteomes" id="UP000178023"/>
    </source>
</evidence>
<sequence>MGPEGIRTAFPEPDAGNKQERARIIVSQFPELAFLLPPKRILGNPEHYRTGIFDAVALAFSVLQRTDGRDSWPPAGR</sequence>
<protein>
    <submittedName>
        <fullName evidence="1">Uncharacterized protein</fullName>
    </submittedName>
</protein>
<organism evidence="1 2">
    <name type="scientific">Candidatus Yanofskybacteria bacterium RIFCSPHIGHO2_01_FULL_45_42</name>
    <dbReference type="NCBI Taxonomy" id="1802671"/>
    <lineage>
        <taxon>Bacteria</taxon>
        <taxon>Candidatus Yanofskyibacteriota</taxon>
    </lineage>
</organism>
<gene>
    <name evidence="1" type="ORF">A2750_01495</name>
</gene>
<accession>A0A1F8F4P9</accession>
<evidence type="ECO:0000313" key="1">
    <source>
        <dbReference type="EMBL" id="OGN08107.1"/>
    </source>
</evidence>
<dbReference type="EMBL" id="MGJL01000011">
    <property type="protein sequence ID" value="OGN08107.1"/>
    <property type="molecule type" value="Genomic_DNA"/>
</dbReference>
<reference evidence="1 2" key="1">
    <citation type="journal article" date="2016" name="Nat. Commun.">
        <title>Thousands of microbial genomes shed light on interconnected biogeochemical processes in an aquifer system.</title>
        <authorList>
            <person name="Anantharaman K."/>
            <person name="Brown C.T."/>
            <person name="Hug L.A."/>
            <person name="Sharon I."/>
            <person name="Castelle C.J."/>
            <person name="Probst A.J."/>
            <person name="Thomas B.C."/>
            <person name="Singh A."/>
            <person name="Wilkins M.J."/>
            <person name="Karaoz U."/>
            <person name="Brodie E.L."/>
            <person name="Williams K.H."/>
            <person name="Hubbard S.S."/>
            <person name="Banfield J.F."/>
        </authorList>
    </citation>
    <scope>NUCLEOTIDE SEQUENCE [LARGE SCALE GENOMIC DNA]</scope>
</reference>
<dbReference type="Proteomes" id="UP000178023">
    <property type="component" value="Unassembled WGS sequence"/>
</dbReference>
<name>A0A1F8F4P9_9BACT</name>